<evidence type="ECO:0000313" key="2">
    <source>
        <dbReference type="Proteomes" id="UP000193642"/>
    </source>
</evidence>
<keyword evidence="2" id="KW-1185">Reference proteome</keyword>
<reference evidence="1 2" key="1">
    <citation type="submission" date="2016-07" db="EMBL/GenBank/DDBJ databases">
        <title>Pervasive Adenine N6-methylation of Active Genes in Fungi.</title>
        <authorList>
            <consortium name="DOE Joint Genome Institute"/>
            <person name="Mondo S.J."/>
            <person name="Dannebaum R.O."/>
            <person name="Kuo R.C."/>
            <person name="Labutti K."/>
            <person name="Haridas S."/>
            <person name="Kuo A."/>
            <person name="Salamov A."/>
            <person name="Ahrendt S.R."/>
            <person name="Lipzen A."/>
            <person name="Sullivan W."/>
            <person name="Andreopoulos W.B."/>
            <person name="Clum A."/>
            <person name="Lindquist E."/>
            <person name="Daum C."/>
            <person name="Ramamoorthy G.K."/>
            <person name="Gryganskyi A."/>
            <person name="Culley D."/>
            <person name="Magnuson J.K."/>
            <person name="James T.Y."/>
            <person name="O'Malley M.A."/>
            <person name="Stajich J.E."/>
            <person name="Spatafora J.W."/>
            <person name="Visel A."/>
            <person name="Grigoriev I.V."/>
        </authorList>
    </citation>
    <scope>NUCLEOTIDE SEQUENCE [LARGE SCALE GENOMIC DNA]</scope>
    <source>
        <strain evidence="1 2">JEL800</strain>
    </source>
</reference>
<proteinExistence type="predicted"/>
<dbReference type="GO" id="GO:0006310">
    <property type="term" value="P:DNA recombination"/>
    <property type="evidence" value="ECO:0007669"/>
    <property type="project" value="InterPro"/>
</dbReference>
<dbReference type="Gene3D" id="1.10.443.10">
    <property type="entry name" value="Intergrase catalytic core"/>
    <property type="match status" value="1"/>
</dbReference>
<organism evidence="1 2">
    <name type="scientific">Rhizoclosmatium globosum</name>
    <dbReference type="NCBI Taxonomy" id="329046"/>
    <lineage>
        <taxon>Eukaryota</taxon>
        <taxon>Fungi</taxon>
        <taxon>Fungi incertae sedis</taxon>
        <taxon>Chytridiomycota</taxon>
        <taxon>Chytridiomycota incertae sedis</taxon>
        <taxon>Chytridiomycetes</taxon>
        <taxon>Chytridiales</taxon>
        <taxon>Chytriomycetaceae</taxon>
        <taxon>Rhizoclosmatium</taxon>
    </lineage>
</organism>
<comment type="caution">
    <text evidence="1">The sequence shown here is derived from an EMBL/GenBank/DDBJ whole genome shotgun (WGS) entry which is preliminary data.</text>
</comment>
<dbReference type="GO" id="GO:0015074">
    <property type="term" value="P:DNA integration"/>
    <property type="evidence" value="ECO:0007669"/>
    <property type="project" value="InterPro"/>
</dbReference>
<dbReference type="InterPro" id="IPR013762">
    <property type="entry name" value="Integrase-like_cat_sf"/>
</dbReference>
<protein>
    <recommendedName>
        <fullName evidence="3">Tyr recombinase domain-containing protein</fullName>
    </recommendedName>
</protein>
<evidence type="ECO:0000313" key="1">
    <source>
        <dbReference type="EMBL" id="ORY42477.1"/>
    </source>
</evidence>
<sequence>MNEIRDILRRRKPNVEPADLLLPRILGSRIYFGEETKDCDRILQKLVSGAKLLDGKRGFYSSHCFRRGGAQYRFMEAPPSKRFSLAAVKWWGGWSPHESIEVILKYLLEELYGE</sequence>
<dbReference type="Proteomes" id="UP000193642">
    <property type="component" value="Unassembled WGS sequence"/>
</dbReference>
<accession>A0A1Y2C6H1</accession>
<gene>
    <name evidence="1" type="ORF">BCR33DRAFT_718166</name>
</gene>
<dbReference type="STRING" id="329046.A0A1Y2C6H1"/>
<dbReference type="EMBL" id="MCGO01000028">
    <property type="protein sequence ID" value="ORY42477.1"/>
    <property type="molecule type" value="Genomic_DNA"/>
</dbReference>
<dbReference type="GO" id="GO:0003677">
    <property type="term" value="F:DNA binding"/>
    <property type="evidence" value="ECO:0007669"/>
    <property type="project" value="InterPro"/>
</dbReference>
<dbReference type="AlphaFoldDB" id="A0A1Y2C6H1"/>
<name>A0A1Y2C6H1_9FUNG</name>
<evidence type="ECO:0008006" key="3">
    <source>
        <dbReference type="Google" id="ProtNLM"/>
    </source>
</evidence>
<dbReference type="OrthoDB" id="164951at2759"/>